<name>A0A532UZG0_UNCL8</name>
<dbReference type="SUPFAM" id="SSF64518">
    <property type="entry name" value="Phase 1 flagellin"/>
    <property type="match status" value="1"/>
</dbReference>
<dbReference type="AlphaFoldDB" id="A0A532UZG0"/>
<evidence type="ECO:0000256" key="1">
    <source>
        <dbReference type="ARBA" id="ARBA00005709"/>
    </source>
</evidence>
<dbReference type="InterPro" id="IPR001029">
    <property type="entry name" value="Flagellin_N"/>
</dbReference>
<dbReference type="GO" id="GO:0005576">
    <property type="term" value="C:extracellular region"/>
    <property type="evidence" value="ECO:0007669"/>
    <property type="project" value="UniProtKB-SubCell"/>
</dbReference>
<dbReference type="InterPro" id="IPR046358">
    <property type="entry name" value="Flagellin_C"/>
</dbReference>
<dbReference type="InterPro" id="IPR042187">
    <property type="entry name" value="Flagellin_C_sub2"/>
</dbReference>
<dbReference type="Pfam" id="PF00700">
    <property type="entry name" value="Flagellin_C"/>
    <property type="match status" value="1"/>
</dbReference>
<dbReference type="Gene3D" id="1.20.1330.10">
    <property type="entry name" value="f41 fragment of flagellin, N-terminal domain"/>
    <property type="match status" value="2"/>
</dbReference>
<gene>
    <name evidence="6" type="ORF">CEE37_08050</name>
</gene>
<keyword evidence="6" id="KW-0966">Cell projection</keyword>
<dbReference type="PANTHER" id="PTHR42792:SF2">
    <property type="entry name" value="FLAGELLIN"/>
    <property type="match status" value="1"/>
</dbReference>
<dbReference type="GO" id="GO:0009288">
    <property type="term" value="C:bacterial-type flagellum"/>
    <property type="evidence" value="ECO:0007669"/>
    <property type="project" value="UniProtKB-SubCell"/>
</dbReference>
<evidence type="ECO:0000256" key="3">
    <source>
        <dbReference type="RuleBase" id="RU362073"/>
    </source>
</evidence>
<keyword evidence="6" id="KW-0282">Flagellum</keyword>
<keyword evidence="3" id="KW-0964">Secreted</keyword>
<dbReference type="Pfam" id="PF00669">
    <property type="entry name" value="Flagellin_N"/>
    <property type="match status" value="1"/>
</dbReference>
<dbReference type="Proteomes" id="UP000319619">
    <property type="component" value="Unassembled WGS sequence"/>
</dbReference>
<proteinExistence type="inferred from homology"/>
<feature type="domain" description="Flagellin N-terminal" evidence="4">
    <location>
        <begin position="5"/>
        <end position="142"/>
    </location>
</feature>
<dbReference type="InterPro" id="IPR001492">
    <property type="entry name" value="Flagellin"/>
</dbReference>
<keyword evidence="2 3" id="KW-0975">Bacterial flagellum</keyword>
<comment type="caution">
    <text evidence="6">The sequence shown here is derived from an EMBL/GenBank/DDBJ whole genome shotgun (WGS) entry which is preliminary data.</text>
</comment>
<dbReference type="EMBL" id="NJBN01000005">
    <property type="protein sequence ID" value="TKJ40269.1"/>
    <property type="molecule type" value="Genomic_DNA"/>
</dbReference>
<dbReference type="PRINTS" id="PR00207">
    <property type="entry name" value="FLAGELLIN"/>
</dbReference>
<reference evidence="6 7" key="1">
    <citation type="submission" date="2017-06" db="EMBL/GenBank/DDBJ databases">
        <title>Novel microbial phyla capable of carbon fixation and sulfur reduction in deep-sea sediments.</title>
        <authorList>
            <person name="Huang J."/>
            <person name="Baker B."/>
            <person name="Wang Y."/>
        </authorList>
    </citation>
    <scope>NUCLEOTIDE SEQUENCE [LARGE SCALE GENOMIC DNA]</scope>
    <source>
        <strain evidence="6">B3_LCP</strain>
    </source>
</reference>
<evidence type="ECO:0000259" key="5">
    <source>
        <dbReference type="Pfam" id="PF00700"/>
    </source>
</evidence>
<accession>A0A532UZG0</accession>
<feature type="domain" description="Flagellin C-terminal" evidence="5">
    <location>
        <begin position="192"/>
        <end position="275"/>
    </location>
</feature>
<dbReference type="GO" id="GO:0005198">
    <property type="term" value="F:structural molecule activity"/>
    <property type="evidence" value="ECO:0007669"/>
    <property type="project" value="UniProtKB-UniRule"/>
</dbReference>
<comment type="subcellular location">
    <subcellularLocation>
        <location evidence="3">Secreted</location>
    </subcellularLocation>
    <subcellularLocation>
        <location evidence="3">Bacterial flagellum</location>
    </subcellularLocation>
</comment>
<evidence type="ECO:0000259" key="4">
    <source>
        <dbReference type="Pfam" id="PF00669"/>
    </source>
</evidence>
<evidence type="ECO:0000313" key="6">
    <source>
        <dbReference type="EMBL" id="TKJ40269.1"/>
    </source>
</evidence>
<evidence type="ECO:0000313" key="7">
    <source>
        <dbReference type="Proteomes" id="UP000319619"/>
    </source>
</evidence>
<dbReference type="Gene3D" id="6.10.10.10">
    <property type="entry name" value="Flagellar export chaperone, C-terminal domain"/>
    <property type="match status" value="1"/>
</dbReference>
<evidence type="ECO:0000256" key="2">
    <source>
        <dbReference type="ARBA" id="ARBA00023143"/>
    </source>
</evidence>
<dbReference type="PANTHER" id="PTHR42792">
    <property type="entry name" value="FLAGELLIN"/>
    <property type="match status" value="1"/>
</dbReference>
<comment type="function">
    <text evidence="3">Flagellin is the subunit protein which polymerizes to form the filaments of bacterial flagella.</text>
</comment>
<keyword evidence="6" id="KW-0969">Cilium</keyword>
<protein>
    <recommendedName>
        <fullName evidence="3">Flagellin</fullName>
    </recommendedName>
</protein>
<organism evidence="6 7">
    <name type="scientific">candidate division LCP-89 bacterium B3_LCP</name>
    <dbReference type="NCBI Taxonomy" id="2012998"/>
    <lineage>
        <taxon>Bacteria</taxon>
        <taxon>Pseudomonadati</taxon>
        <taxon>Bacteria division LCP-89</taxon>
    </lineage>
</organism>
<comment type="similarity">
    <text evidence="1 3">Belongs to the bacterial flagellin family.</text>
</comment>
<sequence>MSTRINHNILSMTAQRSIWNTQNQMDRAVQRLSTGLRINHAWDDPAGLAISERFRAQIASMDEAERNANASINMIQTAEGALSVLDETLVRMRALAIQASNGTLTSSDRSAIDVEFQQLLSEVTRIANVTNYNGLYLLDGSYSSTGVKFHIGTHNVQNEDYYHVTFNAMTASALGISGLAITGTTSAQNAISSIDTAIDSKDTERTRLGAYVERLQGTISELMTARENATASESMIRDADIAAEMSNFVKSQILMQTGISMLAQANMVPQMVASLVG</sequence>